<dbReference type="Pfam" id="PF00271">
    <property type="entry name" value="Helicase_C"/>
    <property type="match status" value="1"/>
</dbReference>
<dbReference type="EMBL" id="QPJD01000003">
    <property type="protein sequence ID" value="RCW50321.1"/>
    <property type="molecule type" value="Genomic_DNA"/>
</dbReference>
<dbReference type="InterPro" id="IPR049614">
    <property type="entry name" value="HrpB_DEXH"/>
</dbReference>
<dbReference type="PANTHER" id="PTHR43519:SF1">
    <property type="entry name" value="ATP-DEPENDENT RNA HELICASE HRPB"/>
    <property type="match status" value="1"/>
</dbReference>
<comment type="caution">
    <text evidence="8">The sequence shown here is derived from an EMBL/GenBank/DDBJ whole genome shotgun (WGS) entry which is preliminary data.</text>
</comment>
<dbReference type="FunFam" id="3.40.50.300:FF:002125">
    <property type="entry name" value="ATP-dependent helicase HrpB"/>
    <property type="match status" value="1"/>
</dbReference>
<keyword evidence="9" id="KW-1185">Reference proteome</keyword>
<proteinExistence type="predicted"/>
<protein>
    <submittedName>
        <fullName evidence="8">ATP-dependent helicase HrpB</fullName>
    </submittedName>
</protein>
<dbReference type="Gene3D" id="1.20.120.1080">
    <property type="match status" value="1"/>
</dbReference>
<dbReference type="SMART" id="SM00487">
    <property type="entry name" value="DEXDc"/>
    <property type="match status" value="1"/>
</dbReference>
<feature type="region of interest" description="Disordered" evidence="5">
    <location>
        <begin position="831"/>
        <end position="851"/>
    </location>
</feature>
<sequence>MNHLQLPIDAVLPKLLDSLQDDVNAVLIAEPGAGKTTRVPLALLDQPWLLGKKMIMLEPRRLAARSAAQFMARSLGEQAGETVGYRVRLDTRIGPRTRIEVVTEGVLTRMLQEDPALEQVGAILFDEFHERHLHGDLGLALCLQSQALLRDDLRLVVMSATLDAEPISELLGGAPVIRSEGRVFPVSTNYAPSRVVGRIEPQMGRTILEALRAHEGDVLAFLPGVAEIRRTARWLVEAGLESHIRIEELHGSLPLEKQDTAVSPCQEGERKVVLSTSIAESSLTVQGITIVVDSGLMRVPRFSPRTGMTRLETVAVSQASADQRRGRAGRLAPGVCYRLWTEQEQPYLPAQSEPEILEADLASLALELAVWGIQDPLELEWLTAPPAAAYEQAISLLLQLKAIDKSGKPTNTGTRMAHFGLHPRLGAMILQAAERGYSRAACQLAALLSERDLLPQERNVDIQLRLDLLYRLTGRDGSSEKGGRSDHPGSAAAYRIIAQADQWERIAGQVKTVTNAISQVESIPAKLAGQTMPLGVLLAYAYPDRIAQRRSDGRYLLANGRGAVLPELQPLSRSAYLTTCELDDAGTESRIRLAAELTLNDIEQYLSGYVTSEDVVEWDSASQAVRARKRVRLGSIIMKESPLQQPDENQVADTLLAAIRQAGFVMLPMSKQALQLKARMKLMALSGEDWPDASDESLLNTMEQWLKPHIYGMKSRSDLQKLPMLQLLEGKLSWKQKQELDEQVPTHITVPSGSRIPVDYSDPESPVLAVRLQELFGMKDTPRLARGRLPVTLHLLSPSQRPVQVTRDLRSFWESAYFEVKKDLKGRYPKHYWPDDPYTAAPTNRAKPRQP</sequence>
<dbReference type="GO" id="GO:0016787">
    <property type="term" value="F:hydrolase activity"/>
    <property type="evidence" value="ECO:0007669"/>
    <property type="project" value="UniProtKB-KW"/>
</dbReference>
<feature type="domain" description="Helicase ATP-binding" evidence="6">
    <location>
        <begin position="16"/>
        <end position="180"/>
    </location>
</feature>
<dbReference type="InterPro" id="IPR007502">
    <property type="entry name" value="Helicase-assoc_dom"/>
</dbReference>
<dbReference type="GO" id="GO:0004386">
    <property type="term" value="F:helicase activity"/>
    <property type="evidence" value="ECO:0007669"/>
    <property type="project" value="UniProtKB-KW"/>
</dbReference>
<dbReference type="SMART" id="SM00490">
    <property type="entry name" value="HELICc"/>
    <property type="match status" value="1"/>
</dbReference>
<dbReference type="InterPro" id="IPR013689">
    <property type="entry name" value="RNA_helicase_ATP-dep_HrpB_C"/>
</dbReference>
<dbReference type="InterPro" id="IPR014001">
    <property type="entry name" value="Helicase_ATP-bd"/>
</dbReference>
<dbReference type="InterPro" id="IPR027417">
    <property type="entry name" value="P-loop_NTPase"/>
</dbReference>
<dbReference type="Pfam" id="PF00270">
    <property type="entry name" value="DEAD"/>
    <property type="match status" value="1"/>
</dbReference>
<dbReference type="GO" id="GO:0005524">
    <property type="term" value="F:ATP binding"/>
    <property type="evidence" value="ECO:0007669"/>
    <property type="project" value="UniProtKB-KW"/>
</dbReference>
<dbReference type="SMART" id="SM00847">
    <property type="entry name" value="HA2"/>
    <property type="match status" value="1"/>
</dbReference>
<evidence type="ECO:0000256" key="5">
    <source>
        <dbReference type="SAM" id="MobiDB-lite"/>
    </source>
</evidence>
<dbReference type="GO" id="GO:0003676">
    <property type="term" value="F:nucleic acid binding"/>
    <property type="evidence" value="ECO:0007669"/>
    <property type="project" value="InterPro"/>
</dbReference>
<evidence type="ECO:0000256" key="3">
    <source>
        <dbReference type="ARBA" id="ARBA00022806"/>
    </source>
</evidence>
<dbReference type="PIRSF" id="PIRSF005496">
    <property type="entry name" value="ATP_hel_hrpB"/>
    <property type="match status" value="1"/>
</dbReference>
<accession>A0A368W4G3</accession>
<keyword evidence="3 8" id="KW-0347">Helicase</keyword>
<dbReference type="InterPro" id="IPR001650">
    <property type="entry name" value="Helicase_C-like"/>
</dbReference>
<dbReference type="PANTHER" id="PTHR43519">
    <property type="entry name" value="ATP-DEPENDENT RNA HELICASE HRPB"/>
    <property type="match status" value="1"/>
</dbReference>
<dbReference type="NCBIfam" id="TIGR01970">
    <property type="entry name" value="DEAH_box_HrpB"/>
    <property type="match status" value="1"/>
</dbReference>
<keyword evidence="1" id="KW-0547">Nucleotide-binding</keyword>
<keyword evidence="4" id="KW-0067">ATP-binding</keyword>
<dbReference type="CDD" id="cd18791">
    <property type="entry name" value="SF2_C_RHA"/>
    <property type="match status" value="1"/>
</dbReference>
<dbReference type="InterPro" id="IPR011545">
    <property type="entry name" value="DEAD/DEAH_box_helicase_dom"/>
</dbReference>
<dbReference type="PROSITE" id="PS51192">
    <property type="entry name" value="HELICASE_ATP_BIND_1"/>
    <property type="match status" value="1"/>
</dbReference>
<organism evidence="8 9">
    <name type="scientific">Paenibacillus prosopidis</name>
    <dbReference type="NCBI Taxonomy" id="630520"/>
    <lineage>
        <taxon>Bacteria</taxon>
        <taxon>Bacillati</taxon>
        <taxon>Bacillota</taxon>
        <taxon>Bacilli</taxon>
        <taxon>Bacillales</taxon>
        <taxon>Paenibacillaceae</taxon>
        <taxon>Paenibacillus</taxon>
    </lineage>
</organism>
<dbReference type="RefSeq" id="WP_181873378.1">
    <property type="nucleotide sequence ID" value="NZ_QPJD01000003.1"/>
</dbReference>
<dbReference type="PROSITE" id="PS51194">
    <property type="entry name" value="HELICASE_CTER"/>
    <property type="match status" value="1"/>
</dbReference>
<evidence type="ECO:0000313" key="9">
    <source>
        <dbReference type="Proteomes" id="UP000252415"/>
    </source>
</evidence>
<dbReference type="Proteomes" id="UP000252415">
    <property type="component" value="Unassembled WGS sequence"/>
</dbReference>
<dbReference type="AlphaFoldDB" id="A0A368W4G3"/>
<evidence type="ECO:0000256" key="2">
    <source>
        <dbReference type="ARBA" id="ARBA00022801"/>
    </source>
</evidence>
<evidence type="ECO:0000259" key="7">
    <source>
        <dbReference type="PROSITE" id="PS51194"/>
    </source>
</evidence>
<dbReference type="CDD" id="cd17990">
    <property type="entry name" value="DEXHc_HrpB"/>
    <property type="match status" value="1"/>
</dbReference>
<name>A0A368W4G3_9BACL</name>
<reference evidence="8 9" key="1">
    <citation type="submission" date="2018-07" db="EMBL/GenBank/DDBJ databases">
        <title>Genomic Encyclopedia of Type Strains, Phase III (KMG-III): the genomes of soil and plant-associated and newly described type strains.</title>
        <authorList>
            <person name="Whitman W."/>
        </authorList>
    </citation>
    <scope>NUCLEOTIDE SEQUENCE [LARGE SCALE GENOMIC DNA]</scope>
    <source>
        <strain evidence="8 9">CECT 7506</strain>
    </source>
</reference>
<dbReference type="Pfam" id="PF08482">
    <property type="entry name" value="HrpB_C"/>
    <property type="match status" value="1"/>
</dbReference>
<dbReference type="Pfam" id="PF24473">
    <property type="entry name" value="CON_HrpB"/>
    <property type="match status" value="1"/>
</dbReference>
<feature type="domain" description="Helicase C-terminal" evidence="7">
    <location>
        <begin position="206"/>
        <end position="372"/>
    </location>
</feature>
<evidence type="ECO:0000259" key="6">
    <source>
        <dbReference type="PROSITE" id="PS51192"/>
    </source>
</evidence>
<gene>
    <name evidence="8" type="ORF">DFP97_103342</name>
</gene>
<keyword evidence="2" id="KW-0378">Hydrolase</keyword>
<dbReference type="InterPro" id="IPR056329">
    <property type="entry name" value="CON_HrpB"/>
</dbReference>
<evidence type="ECO:0000256" key="4">
    <source>
        <dbReference type="ARBA" id="ARBA00022840"/>
    </source>
</evidence>
<dbReference type="InterPro" id="IPR010225">
    <property type="entry name" value="HrpB"/>
</dbReference>
<dbReference type="SUPFAM" id="SSF52540">
    <property type="entry name" value="P-loop containing nucleoside triphosphate hydrolases"/>
    <property type="match status" value="2"/>
</dbReference>
<evidence type="ECO:0000313" key="8">
    <source>
        <dbReference type="EMBL" id="RCW50321.1"/>
    </source>
</evidence>
<evidence type="ECO:0000256" key="1">
    <source>
        <dbReference type="ARBA" id="ARBA00022741"/>
    </source>
</evidence>
<dbReference type="Gene3D" id="3.40.50.300">
    <property type="entry name" value="P-loop containing nucleotide triphosphate hydrolases"/>
    <property type="match status" value="2"/>
</dbReference>